<proteinExistence type="predicted"/>
<feature type="transmembrane region" description="Helical" evidence="1">
    <location>
        <begin position="51"/>
        <end position="70"/>
    </location>
</feature>
<evidence type="ECO:0000256" key="1">
    <source>
        <dbReference type="SAM" id="Phobius"/>
    </source>
</evidence>
<gene>
    <name evidence="2" type="ORF">OS242_17530</name>
</gene>
<keyword evidence="1" id="KW-0472">Membrane</keyword>
<feature type="transmembrane region" description="Helical" evidence="1">
    <location>
        <begin position="77"/>
        <end position="96"/>
    </location>
</feature>
<keyword evidence="1" id="KW-0812">Transmembrane</keyword>
<evidence type="ECO:0000313" key="2">
    <source>
        <dbReference type="EMBL" id="MCX7571748.1"/>
    </source>
</evidence>
<organism evidence="2 3">
    <name type="scientific">Tumebacillus lacus</name>
    <dbReference type="NCBI Taxonomy" id="2995335"/>
    <lineage>
        <taxon>Bacteria</taxon>
        <taxon>Bacillati</taxon>
        <taxon>Bacillota</taxon>
        <taxon>Bacilli</taxon>
        <taxon>Bacillales</taxon>
        <taxon>Alicyclobacillaceae</taxon>
        <taxon>Tumebacillus</taxon>
    </lineage>
</organism>
<feature type="transmembrane region" description="Helical" evidence="1">
    <location>
        <begin position="111"/>
        <end position="129"/>
    </location>
</feature>
<dbReference type="EMBL" id="JAPMLT010000012">
    <property type="protein sequence ID" value="MCX7571748.1"/>
    <property type="molecule type" value="Genomic_DNA"/>
</dbReference>
<protein>
    <recommendedName>
        <fullName evidence="4">DUF1440 domain-containing protein</fullName>
    </recommendedName>
</protein>
<name>A0ABT3X6Y6_9BACL</name>
<accession>A0ABT3X6Y6</accession>
<dbReference type="RefSeq" id="WP_267152995.1">
    <property type="nucleotide sequence ID" value="NZ_JAPMLT010000012.1"/>
</dbReference>
<sequence length="140" mass="15468">MLRLSVIGLVTGVLLGLLLVLLATATGDPLDVVLLDLSYIPVLSTFNTPIIQWLLHFLVAIIAAMAYRYIYLRVLPANFITGALYGLLTSLIYFVLQPLAAPELSGQLRPLVWWFAAHALYGVALHALTKFSFSRHNSFI</sequence>
<keyword evidence="1" id="KW-1133">Transmembrane helix</keyword>
<dbReference type="Proteomes" id="UP001208017">
    <property type="component" value="Unassembled WGS sequence"/>
</dbReference>
<comment type="caution">
    <text evidence="2">The sequence shown here is derived from an EMBL/GenBank/DDBJ whole genome shotgun (WGS) entry which is preliminary data.</text>
</comment>
<reference evidence="2 3" key="1">
    <citation type="submission" date="2022-11" db="EMBL/GenBank/DDBJ databases">
        <title>Study of microbial diversity in lake waters.</title>
        <authorList>
            <person name="Zhang J."/>
        </authorList>
    </citation>
    <scope>NUCLEOTIDE SEQUENCE [LARGE SCALE GENOMIC DNA]</scope>
    <source>
        <strain evidence="2 3">DT12</strain>
    </source>
</reference>
<evidence type="ECO:0000313" key="3">
    <source>
        <dbReference type="Proteomes" id="UP001208017"/>
    </source>
</evidence>
<keyword evidence="3" id="KW-1185">Reference proteome</keyword>
<evidence type="ECO:0008006" key="4">
    <source>
        <dbReference type="Google" id="ProtNLM"/>
    </source>
</evidence>